<dbReference type="GO" id="GO:0020037">
    <property type="term" value="F:heme binding"/>
    <property type="evidence" value="ECO:0007669"/>
    <property type="project" value="InterPro"/>
</dbReference>
<keyword evidence="6 13" id="KW-0479">Metal-binding</keyword>
<keyword evidence="7" id="KW-0256">Endoplasmic reticulum</keyword>
<evidence type="ECO:0000256" key="3">
    <source>
        <dbReference type="ARBA" id="ARBA00004406"/>
    </source>
</evidence>
<dbReference type="PRINTS" id="PR00385">
    <property type="entry name" value="P450"/>
</dbReference>
<comment type="similarity">
    <text evidence="4">Belongs to the cytochrome P450 family.</text>
</comment>
<evidence type="ECO:0000256" key="2">
    <source>
        <dbReference type="ARBA" id="ARBA00004174"/>
    </source>
</evidence>
<evidence type="ECO:0000256" key="7">
    <source>
        <dbReference type="ARBA" id="ARBA00022824"/>
    </source>
</evidence>
<sequence length="516" mass="58934">LTLGAVAFALLLRWRRKTFDFFRGTGISGPSPSLISGNFYHFWHKNTLETMDAWHKKYGDIYGMFNGDAPFVMVKDMDLLRRIFVSDFALFTDRGTLWNMINKNPLCRNSITMTRGERWKPIRKCISQAFTTSKLRMFVPGMVEAVDHFLQLLEERTLHGQQIDMRPCLSAVTFDIVAKTTFGMHLDVQDNPNNPLLVHASGVVPGAASTFFRAAAQFFSGVKGCVPLMLKLERWFGYDAFEELANCCRSAVEARRRNPEVMRPDVLQSFMETEFDKAHLDIDKSWCTKEEWEEFKDKDKIVMPITDVAANAANLVQAGFETTAVTLSHCVFCVAKFQDVQDKIRSETKAVLEKHGEFTYEAIAEMHYTAQTLLETLRMYTTVPAFTTRIASCDYRYESLLIPKGASVMACSHQVHHDSGVWERPEEFNPDRFSSEEKASRDPVAFQAYGIGPRNCVGMKLAQMQMTLILAKLVHRFRLHLGTRHENGELKRYMYSIIACPADGVWLRLENLNNDS</sequence>
<evidence type="ECO:0000256" key="5">
    <source>
        <dbReference type="ARBA" id="ARBA00022617"/>
    </source>
</evidence>
<dbReference type="PRINTS" id="PR00463">
    <property type="entry name" value="EP450I"/>
</dbReference>
<dbReference type="GO" id="GO:0005789">
    <property type="term" value="C:endoplasmic reticulum membrane"/>
    <property type="evidence" value="ECO:0007669"/>
    <property type="project" value="UniProtKB-SubCell"/>
</dbReference>
<dbReference type="PANTHER" id="PTHR24292">
    <property type="entry name" value="CYTOCHROME P450"/>
    <property type="match status" value="1"/>
</dbReference>
<evidence type="ECO:0000256" key="8">
    <source>
        <dbReference type="ARBA" id="ARBA00022848"/>
    </source>
</evidence>
<accession>A0A1E1XEU6</accession>
<feature type="non-terminal residue" evidence="14">
    <location>
        <position position="1"/>
    </location>
</feature>
<feature type="binding site" description="axial binding residue" evidence="13">
    <location>
        <position position="456"/>
    </location>
    <ligand>
        <name>heme</name>
        <dbReference type="ChEBI" id="CHEBI:30413"/>
    </ligand>
    <ligandPart>
        <name>Fe</name>
        <dbReference type="ChEBI" id="CHEBI:18248"/>
    </ligandPart>
</feature>
<evidence type="ECO:0000313" key="14">
    <source>
        <dbReference type="EMBL" id="JAT97626.1"/>
    </source>
</evidence>
<dbReference type="SUPFAM" id="SSF48264">
    <property type="entry name" value="Cytochrome P450"/>
    <property type="match status" value="1"/>
</dbReference>
<keyword evidence="11" id="KW-0503">Monooxygenase</keyword>
<dbReference type="GO" id="GO:0005506">
    <property type="term" value="F:iron ion binding"/>
    <property type="evidence" value="ECO:0007669"/>
    <property type="project" value="InterPro"/>
</dbReference>
<dbReference type="FunFam" id="1.10.630.10:FF:000182">
    <property type="entry name" value="Cytochrome P450 3A4"/>
    <property type="match status" value="1"/>
</dbReference>
<reference evidence="14" key="1">
    <citation type="journal article" date="2017" name="Front. Cell. Infect. Microbiol.">
        <title>The Distinct Transcriptional Response of the Midgut of Amblyomma sculptum and Amblyomma aureolatum Ticks to Rickettsia rickettsii Correlates to Their Differences in Susceptibility to Infection.</title>
        <authorList>
            <person name="Martins L.A."/>
            <person name="Galletti M.F.B.M."/>
            <person name="Ribeiro J.M."/>
            <person name="Fujita A."/>
            <person name="Costa F.B."/>
            <person name="Labruna M.B."/>
            <person name="Daffre S."/>
            <person name="Fogaca A.C."/>
        </authorList>
    </citation>
    <scope>NUCLEOTIDE SEQUENCE</scope>
</reference>
<comment type="subcellular location">
    <subcellularLocation>
        <location evidence="3">Endoplasmic reticulum membrane</location>
        <topology evidence="3">Peripheral membrane protein</topology>
    </subcellularLocation>
    <subcellularLocation>
        <location evidence="2">Microsome membrane</location>
        <topology evidence="2">Peripheral membrane protein</topology>
    </subcellularLocation>
</comment>
<keyword evidence="5 13" id="KW-0349">Heme</keyword>
<keyword evidence="10 13" id="KW-0408">Iron</keyword>
<organism evidence="14">
    <name type="scientific">Amblyomma aureolatum</name>
    <dbReference type="NCBI Taxonomy" id="187763"/>
    <lineage>
        <taxon>Eukaryota</taxon>
        <taxon>Metazoa</taxon>
        <taxon>Ecdysozoa</taxon>
        <taxon>Arthropoda</taxon>
        <taxon>Chelicerata</taxon>
        <taxon>Arachnida</taxon>
        <taxon>Acari</taxon>
        <taxon>Parasitiformes</taxon>
        <taxon>Ixodida</taxon>
        <taxon>Ixodoidea</taxon>
        <taxon>Ixodidae</taxon>
        <taxon>Amblyomminae</taxon>
        <taxon>Amblyomma</taxon>
    </lineage>
</organism>
<evidence type="ECO:0000256" key="4">
    <source>
        <dbReference type="ARBA" id="ARBA00010617"/>
    </source>
</evidence>
<evidence type="ECO:0000256" key="11">
    <source>
        <dbReference type="ARBA" id="ARBA00023033"/>
    </source>
</evidence>
<dbReference type="GO" id="GO:0004497">
    <property type="term" value="F:monooxygenase activity"/>
    <property type="evidence" value="ECO:0007669"/>
    <property type="project" value="UniProtKB-KW"/>
</dbReference>
<dbReference type="InterPro" id="IPR001128">
    <property type="entry name" value="Cyt_P450"/>
</dbReference>
<dbReference type="InterPro" id="IPR036396">
    <property type="entry name" value="Cyt_P450_sf"/>
</dbReference>
<keyword evidence="12" id="KW-0472">Membrane</keyword>
<dbReference type="InterPro" id="IPR002401">
    <property type="entry name" value="Cyt_P450_E_grp-I"/>
</dbReference>
<dbReference type="PANTHER" id="PTHR24292:SF102">
    <property type="entry name" value="CYTOCHROME P450 FAMILY-RELATED"/>
    <property type="match status" value="1"/>
</dbReference>
<dbReference type="Gene3D" id="1.10.630.10">
    <property type="entry name" value="Cytochrome P450"/>
    <property type="match status" value="1"/>
</dbReference>
<evidence type="ECO:0000256" key="1">
    <source>
        <dbReference type="ARBA" id="ARBA00001971"/>
    </source>
</evidence>
<comment type="cofactor">
    <cofactor evidence="1 13">
        <name>heme</name>
        <dbReference type="ChEBI" id="CHEBI:30413"/>
    </cofactor>
</comment>
<name>A0A1E1XEU6_9ACAR</name>
<dbReference type="AlphaFoldDB" id="A0A1E1XEU6"/>
<keyword evidence="9" id="KW-0560">Oxidoreductase</keyword>
<dbReference type="InterPro" id="IPR050476">
    <property type="entry name" value="Insect_CytP450_Detox"/>
</dbReference>
<dbReference type="EMBL" id="GFAC01001562">
    <property type="protein sequence ID" value="JAT97626.1"/>
    <property type="molecule type" value="mRNA"/>
</dbReference>
<evidence type="ECO:0000256" key="6">
    <source>
        <dbReference type="ARBA" id="ARBA00022723"/>
    </source>
</evidence>
<dbReference type="Pfam" id="PF00067">
    <property type="entry name" value="p450"/>
    <property type="match status" value="1"/>
</dbReference>
<evidence type="ECO:0000256" key="9">
    <source>
        <dbReference type="ARBA" id="ARBA00023002"/>
    </source>
</evidence>
<protein>
    <submittedName>
        <fullName evidence="14">Putative cytochrome</fullName>
    </submittedName>
</protein>
<dbReference type="GO" id="GO:0016705">
    <property type="term" value="F:oxidoreductase activity, acting on paired donors, with incorporation or reduction of molecular oxygen"/>
    <property type="evidence" value="ECO:0007669"/>
    <property type="project" value="InterPro"/>
</dbReference>
<proteinExistence type="evidence at transcript level"/>
<evidence type="ECO:0000256" key="13">
    <source>
        <dbReference type="PIRSR" id="PIRSR602401-1"/>
    </source>
</evidence>
<evidence type="ECO:0000256" key="10">
    <source>
        <dbReference type="ARBA" id="ARBA00023004"/>
    </source>
</evidence>
<evidence type="ECO:0000256" key="12">
    <source>
        <dbReference type="ARBA" id="ARBA00023136"/>
    </source>
</evidence>
<keyword evidence="8" id="KW-0492">Microsome</keyword>